<gene>
    <name evidence="10" type="ORF">C4N19_12585</name>
</gene>
<dbReference type="Gene3D" id="1.20.1600.10">
    <property type="entry name" value="Outer membrane efflux proteins (OEP)"/>
    <property type="match status" value="1"/>
</dbReference>
<comment type="similarity">
    <text evidence="2">Belongs to the outer membrane factor (OMF) (TC 1.B.17) family.</text>
</comment>
<dbReference type="InterPro" id="IPR003423">
    <property type="entry name" value="OMP_efflux"/>
</dbReference>
<dbReference type="PANTHER" id="PTHR30026">
    <property type="entry name" value="OUTER MEMBRANE PROTEIN TOLC"/>
    <property type="match status" value="1"/>
</dbReference>
<evidence type="ECO:0000256" key="3">
    <source>
        <dbReference type="ARBA" id="ARBA00022448"/>
    </source>
</evidence>
<dbReference type="SUPFAM" id="SSF56954">
    <property type="entry name" value="Outer membrane efflux proteins (OEP)"/>
    <property type="match status" value="1"/>
</dbReference>
<feature type="chain" id="PRO_5045546723" evidence="9">
    <location>
        <begin position="18"/>
        <end position="433"/>
    </location>
</feature>
<accession>A0ABM6TZI6</accession>
<keyword evidence="6" id="KW-0472">Membrane</keyword>
<evidence type="ECO:0000313" key="11">
    <source>
        <dbReference type="Proteomes" id="UP000240258"/>
    </source>
</evidence>
<evidence type="ECO:0000256" key="8">
    <source>
        <dbReference type="SAM" id="Coils"/>
    </source>
</evidence>
<dbReference type="PANTHER" id="PTHR30026:SF20">
    <property type="entry name" value="OUTER MEMBRANE PROTEIN TOLC"/>
    <property type="match status" value="1"/>
</dbReference>
<comment type="subcellular location">
    <subcellularLocation>
        <location evidence="1">Cell outer membrane</location>
    </subcellularLocation>
</comment>
<proteinExistence type="inferred from homology"/>
<reference evidence="11" key="1">
    <citation type="journal article" date="2018" name="MSphere">
        <title>Fusobacterium Genomics Using MinION and Illumina Sequencing Enables Genome Completion and Correction.</title>
        <authorList>
            <person name="Todd S.M."/>
            <person name="Settlage R.E."/>
            <person name="Lahmers K.K."/>
            <person name="Slade D.J."/>
        </authorList>
    </citation>
    <scope>NUCLEOTIDE SEQUENCE [LARGE SCALE GENOMIC DNA]</scope>
    <source>
        <strain evidence="11">ATCC 9817</strain>
    </source>
</reference>
<keyword evidence="3" id="KW-0813">Transport</keyword>
<evidence type="ECO:0000313" key="10">
    <source>
        <dbReference type="EMBL" id="AVQ19880.1"/>
    </source>
</evidence>
<evidence type="ECO:0000256" key="1">
    <source>
        <dbReference type="ARBA" id="ARBA00004442"/>
    </source>
</evidence>
<keyword evidence="11" id="KW-1185">Reference proteome</keyword>
<keyword evidence="5" id="KW-0812">Transmembrane</keyword>
<dbReference type="GeneID" id="62764379"/>
<keyword evidence="7" id="KW-0998">Cell outer membrane</keyword>
<keyword evidence="9" id="KW-0732">Signal</keyword>
<name>A0ABM6TZI6_FUSMR</name>
<protein>
    <submittedName>
        <fullName evidence="10">TolC family protein</fullName>
    </submittedName>
</protein>
<keyword evidence="8" id="KW-0175">Coiled coil</keyword>
<feature type="signal peptide" evidence="9">
    <location>
        <begin position="1"/>
        <end position="17"/>
    </location>
</feature>
<keyword evidence="4" id="KW-1134">Transmembrane beta strand</keyword>
<evidence type="ECO:0000256" key="4">
    <source>
        <dbReference type="ARBA" id="ARBA00022452"/>
    </source>
</evidence>
<sequence>MKKTLGLLLLLSSSVFARELTLDQAIQMALDNSKEMQISQRDVETAKLNVGIAFKNALPSVVYTGSYTRSEYDRKITAEERPNHRLEKNGSREVEAKGGYTQKITISQPIFQGGAILGGIQYAKAYKSVANLMYLSSQRDVRLETIQIYSDIVKSEKDLEALMSSKEELKATYDKQKAQLDLRLITKADLLKTEYSMLEVDSQIIGTQNQITVQKENLKLKLGLPKTEDLTVVEFDVPMYLSRNIDFQADLNQALTESIDAMVANKYVDMADAQRKVARADMLPQVSAFASYGVDSDRRKYNATMDDAEWRGGVQVTWNVFEFGKNYDTYKTAAIAKEQEELREKISKDTIDINVTDAYLELVRMEKDRDSKGRALEAAMENYKIDKEKYTAGLISTIDFLASETQLREAKVAYNQVVIDYLYAFEKYRSMLI</sequence>
<feature type="coiled-coil region" evidence="8">
    <location>
        <begin position="152"/>
        <end position="179"/>
    </location>
</feature>
<evidence type="ECO:0000256" key="5">
    <source>
        <dbReference type="ARBA" id="ARBA00022692"/>
    </source>
</evidence>
<organism evidence="10 11">
    <name type="scientific">Fusobacterium mortiferum ATCC 9817</name>
    <dbReference type="NCBI Taxonomy" id="469616"/>
    <lineage>
        <taxon>Bacteria</taxon>
        <taxon>Fusobacteriati</taxon>
        <taxon>Fusobacteriota</taxon>
        <taxon>Fusobacteriia</taxon>
        <taxon>Fusobacteriales</taxon>
        <taxon>Fusobacteriaceae</taxon>
        <taxon>Fusobacterium</taxon>
    </lineage>
</organism>
<dbReference type="Pfam" id="PF02321">
    <property type="entry name" value="OEP"/>
    <property type="match status" value="2"/>
</dbReference>
<evidence type="ECO:0000256" key="6">
    <source>
        <dbReference type="ARBA" id="ARBA00023136"/>
    </source>
</evidence>
<dbReference type="InterPro" id="IPR051906">
    <property type="entry name" value="TolC-like"/>
</dbReference>
<evidence type="ECO:0000256" key="2">
    <source>
        <dbReference type="ARBA" id="ARBA00007613"/>
    </source>
</evidence>
<evidence type="ECO:0000256" key="7">
    <source>
        <dbReference type="ARBA" id="ARBA00023237"/>
    </source>
</evidence>
<dbReference type="RefSeq" id="WP_005886647.1">
    <property type="nucleotide sequence ID" value="NZ_CAXSWX010000003.1"/>
</dbReference>
<dbReference type="EMBL" id="CP028102">
    <property type="protein sequence ID" value="AVQ19880.1"/>
    <property type="molecule type" value="Genomic_DNA"/>
</dbReference>
<evidence type="ECO:0000256" key="9">
    <source>
        <dbReference type="SAM" id="SignalP"/>
    </source>
</evidence>
<dbReference type="Proteomes" id="UP000240258">
    <property type="component" value="Chromosome"/>
</dbReference>